<dbReference type="EMBL" id="JAHTGR010000003">
    <property type="protein sequence ID" value="MBV6320914.1"/>
    <property type="molecule type" value="Genomic_DNA"/>
</dbReference>
<dbReference type="EMBL" id="JALJZU010000004">
    <property type="protein sequence ID" value="MCP2008375.1"/>
    <property type="molecule type" value="Genomic_DNA"/>
</dbReference>
<organism evidence="1 3">
    <name type="scientific">Duganella violaceipulchra</name>
    <dbReference type="NCBI Taxonomy" id="2849652"/>
    <lineage>
        <taxon>Bacteria</taxon>
        <taxon>Pseudomonadati</taxon>
        <taxon>Pseudomonadota</taxon>
        <taxon>Betaproteobacteria</taxon>
        <taxon>Burkholderiales</taxon>
        <taxon>Oxalobacteraceae</taxon>
        <taxon>Telluria group</taxon>
        <taxon>Duganella</taxon>
    </lineage>
</organism>
<reference evidence="1" key="1">
    <citation type="submission" date="2021-07" db="EMBL/GenBank/DDBJ databases">
        <title>Characterization of violacein-producing bacteria and related species.</title>
        <authorList>
            <person name="Wilson H.S."/>
            <person name="De Leon M.E."/>
        </authorList>
    </citation>
    <scope>NUCLEOTIDE SEQUENCE</scope>
    <source>
        <strain evidence="1">HSC-15S17</strain>
    </source>
</reference>
<dbReference type="InterPro" id="IPR007351">
    <property type="entry name" value="YjbR"/>
</dbReference>
<sequence>MNIEQLKRHCRQFPGAVETLHGEPSNILVYKVADKTYAYFKTSEPERWRFSLRVTPDRFLELTDVPGVKPARYMGRFHWVTIVDVSKFPADYLAELVAGSYRRAVESLGKAKQKALSQPASGARNGDPE</sequence>
<dbReference type="InterPro" id="IPR058532">
    <property type="entry name" value="YjbR/MT2646/Rv2570-like"/>
</dbReference>
<dbReference type="Proteomes" id="UP001162889">
    <property type="component" value="Unassembled WGS sequence"/>
</dbReference>
<dbReference type="RefSeq" id="WP_217941630.1">
    <property type="nucleotide sequence ID" value="NZ_JAHTGR010000003.1"/>
</dbReference>
<evidence type="ECO:0000313" key="4">
    <source>
        <dbReference type="Proteomes" id="UP001162889"/>
    </source>
</evidence>
<dbReference type="PANTHER" id="PTHR35145:SF1">
    <property type="entry name" value="CYTOPLASMIC PROTEIN"/>
    <property type="match status" value="1"/>
</dbReference>
<name>A0AA41HAA7_9BURK</name>
<dbReference type="Proteomes" id="UP001155901">
    <property type="component" value="Unassembled WGS sequence"/>
</dbReference>
<gene>
    <name evidence="1" type="ORF">KVP70_08195</name>
    <name evidence="2" type="ORF">L1274_002083</name>
</gene>
<evidence type="ECO:0000313" key="1">
    <source>
        <dbReference type="EMBL" id="MBV6320914.1"/>
    </source>
</evidence>
<keyword evidence="1" id="KW-0238">DNA-binding</keyword>
<comment type="caution">
    <text evidence="1">The sequence shown here is derived from an EMBL/GenBank/DDBJ whole genome shotgun (WGS) entry which is preliminary data.</text>
</comment>
<dbReference type="Pfam" id="PF04237">
    <property type="entry name" value="YjbR"/>
    <property type="match status" value="1"/>
</dbReference>
<evidence type="ECO:0000313" key="2">
    <source>
        <dbReference type="EMBL" id="MCP2008375.1"/>
    </source>
</evidence>
<evidence type="ECO:0000313" key="3">
    <source>
        <dbReference type="Proteomes" id="UP001155901"/>
    </source>
</evidence>
<dbReference type="PANTHER" id="PTHR35145">
    <property type="entry name" value="CYTOPLASMIC PROTEIN-RELATED"/>
    <property type="match status" value="1"/>
</dbReference>
<dbReference type="GO" id="GO:0003677">
    <property type="term" value="F:DNA binding"/>
    <property type="evidence" value="ECO:0007669"/>
    <property type="project" value="UniProtKB-KW"/>
</dbReference>
<keyword evidence="4" id="KW-1185">Reference proteome</keyword>
<protein>
    <submittedName>
        <fullName evidence="2">DNA-binding protein (MmcQ/YjbR family)</fullName>
    </submittedName>
    <submittedName>
        <fullName evidence="1">MmcQ/YjbR family DNA-binding protein</fullName>
    </submittedName>
</protein>
<proteinExistence type="predicted"/>
<reference evidence="2" key="2">
    <citation type="submission" date="2022-03" db="EMBL/GenBank/DDBJ databases">
        <title>Genome Encyclopedia of Bacteria and Archaea VI: Functional Genomics of Type Strains.</title>
        <authorList>
            <person name="Whitman W."/>
        </authorList>
    </citation>
    <scope>NUCLEOTIDE SEQUENCE</scope>
    <source>
        <strain evidence="2">HSC-15S17</strain>
    </source>
</reference>
<accession>A0AA41HAA7</accession>
<dbReference type="AlphaFoldDB" id="A0AA41HAA7"/>